<dbReference type="InterPro" id="IPR039755">
    <property type="entry name" value="TBC1D23"/>
</dbReference>
<evidence type="ECO:0000256" key="2">
    <source>
        <dbReference type="ARBA" id="ARBA00014207"/>
    </source>
</evidence>
<dbReference type="PANTHER" id="PTHR13297:SF5">
    <property type="entry name" value="TBC1 DOMAIN FAMILY MEMBER 23"/>
    <property type="match status" value="1"/>
</dbReference>
<evidence type="ECO:0000313" key="8">
    <source>
        <dbReference type="Proteomes" id="UP001176961"/>
    </source>
</evidence>
<evidence type="ECO:0000259" key="5">
    <source>
        <dbReference type="PROSITE" id="PS50086"/>
    </source>
</evidence>
<evidence type="ECO:0000256" key="1">
    <source>
        <dbReference type="ARBA" id="ARBA00004601"/>
    </source>
</evidence>
<dbReference type="InterPro" id="IPR036873">
    <property type="entry name" value="Rhodanese-like_dom_sf"/>
</dbReference>
<dbReference type="SUPFAM" id="SSF47923">
    <property type="entry name" value="Ypt/Rab-GAP domain of gyp1p"/>
    <property type="match status" value="1"/>
</dbReference>
<dbReference type="GO" id="GO:0042147">
    <property type="term" value="P:retrograde transport, endosome to Golgi"/>
    <property type="evidence" value="ECO:0007669"/>
    <property type="project" value="InterPro"/>
</dbReference>
<dbReference type="SUPFAM" id="SSF52821">
    <property type="entry name" value="Rhodanese/Cell cycle control phosphatase"/>
    <property type="match status" value="1"/>
</dbReference>
<keyword evidence="3" id="KW-0217">Developmental protein</keyword>
<dbReference type="EMBL" id="CATQJL010000326">
    <property type="protein sequence ID" value="CAJ0609038.1"/>
    <property type="molecule type" value="Genomic_DNA"/>
</dbReference>
<accession>A0AA36HFM5</accession>
<protein>
    <recommendedName>
        <fullName evidence="2">TBC1 domain family member 23</fullName>
    </recommendedName>
</protein>
<dbReference type="PROSITE" id="PS50086">
    <property type="entry name" value="TBC_RABGAP"/>
    <property type="match status" value="1"/>
</dbReference>
<feature type="domain" description="Rhodanese" evidence="6">
    <location>
        <begin position="333"/>
        <end position="436"/>
    </location>
</feature>
<dbReference type="GO" id="GO:0005802">
    <property type="term" value="C:trans-Golgi network"/>
    <property type="evidence" value="ECO:0007669"/>
    <property type="project" value="TreeGrafter"/>
</dbReference>
<dbReference type="Gene3D" id="1.10.472.80">
    <property type="entry name" value="Ypt/Rab-GAP domain of gyp1p, domain 3"/>
    <property type="match status" value="1"/>
</dbReference>
<dbReference type="PROSITE" id="PS50206">
    <property type="entry name" value="RHODANESE_3"/>
    <property type="match status" value="1"/>
</dbReference>
<feature type="domain" description="Rab-GAP TBC" evidence="5">
    <location>
        <begin position="46"/>
        <end position="222"/>
    </location>
</feature>
<sequence length="672" mass="75845">MGDDVNSESTSTIDDDWVKESDISISSIPTENNKGMVSNSSVTSLVSDTDNKRMLWVRLLGVQNRPNPLDDWDQLYNLNNQAGLRNDCRKLAKLLDNKKSVPELESFMTLYCKKRNVDYKKDSGWIVVLEKILKFDLPQEHVFNVFFAFTTKYIPKETKESAQIYDLFRLLLQYHDPQISSHLDSLKLPPHTYANHWFSTVLAACVDDEVCKTLWELYIEKGDPFLIFYMALVLIINARDQLLLFGSNKRDDALSLLMTLPEQLTASDVPDFVQLSAYYADRTPQCVREDFHYLIFGSNYDDEAGDLQVSKLLCLPVTVQELIKKDRAAVTASKIAYFVIDCRSNEAYNCGHIYGSFSLDCQLLVDAPSQFEIALNSLESYKNAQKFDEHICFFGYGDEDHDQYMNMVIARFLRDGKSHVTFAQGGYRGLHSALCDTNRLRFINSHDESKCSECTNGSGGRSWKLVGKMKEVVISKSTAVKDKVSELVTQAAPSQTAGSEVKHVLSSDRYGKRYRNEPSVFSIDDDSSDESAGTLFNKASKREELVLADQAEFIEHFQCHELGENKVMIPSHIAITRTHMHILRDVDKKPGVVTTEARHPLSSVLRVTSKKKVPELLTFKFGYEVNGVSKITSVHRFLVPKAGECAKAVKTAIFALRPLSDSESTEVGFATG</sequence>
<evidence type="ECO:0000313" key="7">
    <source>
        <dbReference type="EMBL" id="CAJ0609038.1"/>
    </source>
</evidence>
<dbReference type="InterPro" id="IPR035969">
    <property type="entry name" value="Rab-GAP_TBC_sf"/>
</dbReference>
<dbReference type="GO" id="GO:0099041">
    <property type="term" value="P:vesicle tethering to Golgi"/>
    <property type="evidence" value="ECO:0007669"/>
    <property type="project" value="TreeGrafter"/>
</dbReference>
<reference evidence="7" key="1">
    <citation type="submission" date="2023-07" db="EMBL/GenBank/DDBJ databases">
        <authorList>
            <consortium name="CYATHOMIX"/>
        </authorList>
    </citation>
    <scope>NUCLEOTIDE SEQUENCE</scope>
    <source>
        <strain evidence="7">N/A</strain>
    </source>
</reference>
<dbReference type="GO" id="GO:0005829">
    <property type="term" value="C:cytosol"/>
    <property type="evidence" value="ECO:0007669"/>
    <property type="project" value="GOC"/>
</dbReference>
<evidence type="ECO:0000259" key="6">
    <source>
        <dbReference type="PROSITE" id="PS50206"/>
    </source>
</evidence>
<keyword evidence="4" id="KW-0333">Golgi apparatus</keyword>
<organism evidence="7 8">
    <name type="scientific">Cylicocyclus nassatus</name>
    <name type="common">Nematode worm</name>
    <dbReference type="NCBI Taxonomy" id="53992"/>
    <lineage>
        <taxon>Eukaryota</taxon>
        <taxon>Metazoa</taxon>
        <taxon>Ecdysozoa</taxon>
        <taxon>Nematoda</taxon>
        <taxon>Chromadorea</taxon>
        <taxon>Rhabditida</taxon>
        <taxon>Rhabditina</taxon>
        <taxon>Rhabditomorpha</taxon>
        <taxon>Strongyloidea</taxon>
        <taxon>Strongylidae</taxon>
        <taxon>Cylicocyclus</taxon>
    </lineage>
</organism>
<keyword evidence="8" id="KW-1185">Reference proteome</keyword>
<dbReference type="InterPro" id="IPR001763">
    <property type="entry name" value="Rhodanese-like_dom"/>
</dbReference>
<gene>
    <name evidence="7" type="ORF">CYNAS_LOCUS21021</name>
</gene>
<dbReference type="CDD" id="cd20788">
    <property type="entry name" value="TBC1D23_C-like"/>
    <property type="match status" value="1"/>
</dbReference>
<comment type="subcellular location">
    <subcellularLocation>
        <location evidence="1">Golgi apparatus</location>
        <location evidence="1">trans-Golgi network</location>
    </subcellularLocation>
</comment>
<proteinExistence type="predicted"/>
<dbReference type="InterPro" id="IPR000195">
    <property type="entry name" value="Rab-GAP-TBC_dom"/>
</dbReference>
<dbReference type="Pfam" id="PF00566">
    <property type="entry name" value="RabGAP-TBC"/>
    <property type="match status" value="1"/>
</dbReference>
<dbReference type="Pfam" id="PF19430">
    <property type="entry name" value="TBC1D23_C"/>
    <property type="match status" value="1"/>
</dbReference>
<comment type="caution">
    <text evidence="7">The sequence shown here is derived from an EMBL/GenBank/DDBJ whole genome shotgun (WGS) entry which is preliminary data.</text>
</comment>
<dbReference type="PANTHER" id="PTHR13297">
    <property type="entry name" value="TBC1 DOMAIN FAMILY MEMBER 23-RELATED"/>
    <property type="match status" value="1"/>
</dbReference>
<evidence type="ECO:0000256" key="3">
    <source>
        <dbReference type="ARBA" id="ARBA00022473"/>
    </source>
</evidence>
<name>A0AA36HFM5_CYLNA</name>
<dbReference type="Proteomes" id="UP001176961">
    <property type="component" value="Unassembled WGS sequence"/>
</dbReference>
<evidence type="ECO:0000256" key="4">
    <source>
        <dbReference type="ARBA" id="ARBA00023034"/>
    </source>
</evidence>
<dbReference type="Gene3D" id="3.40.250.10">
    <property type="entry name" value="Rhodanese-like domain"/>
    <property type="match status" value="1"/>
</dbReference>
<dbReference type="InterPro" id="IPR045799">
    <property type="entry name" value="TBC1D23_C"/>
</dbReference>
<dbReference type="AlphaFoldDB" id="A0AA36HFM5"/>